<sequence>MFNALYFKTFISLVETGSFTLTARRLEMTQPAVSQQVRKLEQYFGLPLLMRQGRSFELTPAGRQVYDYALRLFAEHDQFRHRLEQDLAEGGECRFICPELVGELFYPFTLGYMKNYPRLKLDLRFANNAQAAQEVLQRKSDVALVSEFTKHADLQLQEYMQEPLILVVPADFQGNKLQDLLSLGFIEHEQGAQLLSSVLRANFPEEFRGQRQVTQRVFINQMHLVLDAVARGLGFTVVPRSIWEASTWQQLTREWRLATEVEWSIYLVHHRKQSISERSRYLLDEYLLWRAGHQPHGVKDGE</sequence>
<name>A0ABW8PW83_9GAMM</name>
<dbReference type="InterPro" id="IPR036388">
    <property type="entry name" value="WH-like_DNA-bd_sf"/>
</dbReference>
<evidence type="ECO:0000313" key="6">
    <source>
        <dbReference type="EMBL" id="MFK7160540.1"/>
    </source>
</evidence>
<dbReference type="InterPro" id="IPR000847">
    <property type="entry name" value="LysR_HTH_N"/>
</dbReference>
<dbReference type="SUPFAM" id="SSF53850">
    <property type="entry name" value="Periplasmic binding protein-like II"/>
    <property type="match status" value="1"/>
</dbReference>
<keyword evidence="4" id="KW-0804">Transcription</keyword>
<keyword evidence="3" id="KW-0238">DNA-binding</keyword>
<dbReference type="Pfam" id="PF03466">
    <property type="entry name" value="LysR_substrate"/>
    <property type="match status" value="1"/>
</dbReference>
<evidence type="ECO:0000313" key="7">
    <source>
        <dbReference type="Proteomes" id="UP001621714"/>
    </source>
</evidence>
<feature type="domain" description="HTH lysR-type" evidence="5">
    <location>
        <begin position="1"/>
        <end position="59"/>
    </location>
</feature>
<evidence type="ECO:0000256" key="4">
    <source>
        <dbReference type="ARBA" id="ARBA00023163"/>
    </source>
</evidence>
<evidence type="ECO:0000259" key="5">
    <source>
        <dbReference type="PROSITE" id="PS50931"/>
    </source>
</evidence>
<dbReference type="EMBL" id="JBANFI010000003">
    <property type="protein sequence ID" value="MFK7160540.1"/>
    <property type="molecule type" value="Genomic_DNA"/>
</dbReference>
<dbReference type="Proteomes" id="UP001621714">
    <property type="component" value="Unassembled WGS sequence"/>
</dbReference>
<comment type="similarity">
    <text evidence="1">Belongs to the LysR transcriptional regulatory family.</text>
</comment>
<evidence type="ECO:0000256" key="1">
    <source>
        <dbReference type="ARBA" id="ARBA00009437"/>
    </source>
</evidence>
<dbReference type="Pfam" id="PF00126">
    <property type="entry name" value="HTH_1"/>
    <property type="match status" value="1"/>
</dbReference>
<evidence type="ECO:0000256" key="3">
    <source>
        <dbReference type="ARBA" id="ARBA00023125"/>
    </source>
</evidence>
<keyword evidence="2" id="KW-0805">Transcription regulation</keyword>
<dbReference type="SUPFAM" id="SSF46785">
    <property type="entry name" value="Winged helix' DNA-binding domain"/>
    <property type="match status" value="1"/>
</dbReference>
<comment type="caution">
    <text evidence="6">The sequence shown here is derived from an EMBL/GenBank/DDBJ whole genome shotgun (WGS) entry which is preliminary data.</text>
</comment>
<dbReference type="RefSeq" id="WP_405338348.1">
    <property type="nucleotide sequence ID" value="NZ_JBANFI010000003.1"/>
</dbReference>
<reference evidence="6 7" key="1">
    <citation type="submission" date="2024-02" db="EMBL/GenBank/DDBJ databases">
        <title>Marinospirillum sp. MEB 164 isolated from Lonar lake sediment.</title>
        <authorList>
            <person name="Joshi A."/>
            <person name="Thite S."/>
        </authorList>
    </citation>
    <scope>NUCLEOTIDE SEQUENCE [LARGE SCALE GENOMIC DNA]</scope>
    <source>
        <strain evidence="6 7">MEB164</strain>
    </source>
</reference>
<dbReference type="Gene3D" id="1.10.10.10">
    <property type="entry name" value="Winged helix-like DNA-binding domain superfamily/Winged helix DNA-binding domain"/>
    <property type="match status" value="1"/>
</dbReference>
<dbReference type="InterPro" id="IPR005119">
    <property type="entry name" value="LysR_subst-bd"/>
</dbReference>
<dbReference type="PANTHER" id="PTHR30126:SF99">
    <property type="entry name" value="TRANSCRIPTIONAL REGULATOR LYSR FAMILY"/>
    <property type="match status" value="1"/>
</dbReference>
<organism evidence="6 7">
    <name type="scientific">Marinospirillum alkalitolerans</name>
    <dbReference type="NCBI Taxonomy" id="3123374"/>
    <lineage>
        <taxon>Bacteria</taxon>
        <taxon>Pseudomonadati</taxon>
        <taxon>Pseudomonadota</taxon>
        <taxon>Gammaproteobacteria</taxon>
        <taxon>Oceanospirillales</taxon>
        <taxon>Oceanospirillaceae</taxon>
        <taxon>Marinospirillum</taxon>
    </lineage>
</organism>
<dbReference type="CDD" id="cd05466">
    <property type="entry name" value="PBP2_LTTR_substrate"/>
    <property type="match status" value="1"/>
</dbReference>
<dbReference type="Gene3D" id="3.40.190.10">
    <property type="entry name" value="Periplasmic binding protein-like II"/>
    <property type="match status" value="2"/>
</dbReference>
<dbReference type="PRINTS" id="PR00039">
    <property type="entry name" value="HTHLYSR"/>
</dbReference>
<evidence type="ECO:0000256" key="2">
    <source>
        <dbReference type="ARBA" id="ARBA00023015"/>
    </source>
</evidence>
<dbReference type="InterPro" id="IPR036390">
    <property type="entry name" value="WH_DNA-bd_sf"/>
</dbReference>
<gene>
    <name evidence="6" type="ORF">V6U78_05765</name>
</gene>
<protein>
    <submittedName>
        <fullName evidence="6">LysR family transcriptional regulator</fullName>
    </submittedName>
</protein>
<dbReference type="PANTHER" id="PTHR30126">
    <property type="entry name" value="HTH-TYPE TRANSCRIPTIONAL REGULATOR"/>
    <property type="match status" value="1"/>
</dbReference>
<dbReference type="PROSITE" id="PS50931">
    <property type="entry name" value="HTH_LYSR"/>
    <property type="match status" value="1"/>
</dbReference>
<keyword evidence="7" id="KW-1185">Reference proteome</keyword>
<proteinExistence type="inferred from homology"/>
<accession>A0ABW8PW83</accession>